<evidence type="ECO:0000313" key="3">
    <source>
        <dbReference type="Proteomes" id="UP001165962"/>
    </source>
</evidence>
<gene>
    <name evidence="2" type="ORF">G9U52_05670</name>
</gene>
<dbReference type="EMBL" id="JAAOIW010000002">
    <property type="protein sequence ID" value="NHN29315.1"/>
    <property type="molecule type" value="Genomic_DNA"/>
</dbReference>
<evidence type="ECO:0000256" key="1">
    <source>
        <dbReference type="SAM" id="Phobius"/>
    </source>
</evidence>
<name>A0ABX0IZB2_9BACL</name>
<comment type="caution">
    <text evidence="2">The sequence shown here is derived from an EMBL/GenBank/DDBJ whole genome shotgun (WGS) entry which is preliminary data.</text>
</comment>
<organism evidence="2 3">
    <name type="scientific">Paenibacillus agricola</name>
    <dbReference type="NCBI Taxonomy" id="2716264"/>
    <lineage>
        <taxon>Bacteria</taxon>
        <taxon>Bacillati</taxon>
        <taxon>Bacillota</taxon>
        <taxon>Bacilli</taxon>
        <taxon>Bacillales</taxon>
        <taxon>Paenibacillaceae</taxon>
        <taxon>Paenibacillus</taxon>
    </lineage>
</organism>
<dbReference type="RefSeq" id="WP_166147154.1">
    <property type="nucleotide sequence ID" value="NZ_JAAOIW010000002.1"/>
</dbReference>
<evidence type="ECO:0000313" key="2">
    <source>
        <dbReference type="EMBL" id="NHN29315.1"/>
    </source>
</evidence>
<proteinExistence type="predicted"/>
<keyword evidence="1" id="KW-0812">Transmembrane</keyword>
<keyword evidence="1" id="KW-1133">Transmembrane helix</keyword>
<feature type="transmembrane region" description="Helical" evidence="1">
    <location>
        <begin position="48"/>
        <end position="69"/>
    </location>
</feature>
<keyword evidence="3" id="KW-1185">Reference proteome</keyword>
<sequence length="78" mass="8691">MKLPFILLQALGVFIVFKGTMVLLSEVRGVDVTIYELGILIPANDRGVYTFGTVFVAMGLLLLFLPELIKKFTKNQKS</sequence>
<keyword evidence="1" id="KW-0472">Membrane</keyword>
<reference evidence="2" key="1">
    <citation type="submission" date="2020-03" db="EMBL/GenBank/DDBJ databases">
        <title>Draft sequencing of Paenibacilllus sp. S3N08.</title>
        <authorList>
            <person name="Kim D.-U."/>
        </authorList>
    </citation>
    <scope>NUCLEOTIDE SEQUENCE</scope>
    <source>
        <strain evidence="2">S3N08</strain>
    </source>
</reference>
<accession>A0ABX0IZB2</accession>
<dbReference type="Proteomes" id="UP001165962">
    <property type="component" value="Unassembled WGS sequence"/>
</dbReference>
<protein>
    <submittedName>
        <fullName evidence="2">Uncharacterized protein</fullName>
    </submittedName>
</protein>